<dbReference type="Pfam" id="PF13489">
    <property type="entry name" value="Methyltransf_23"/>
    <property type="match status" value="1"/>
</dbReference>
<gene>
    <name evidence="1" type="ORF">DPQ33_17035</name>
</gene>
<evidence type="ECO:0008006" key="3">
    <source>
        <dbReference type="Google" id="ProtNLM"/>
    </source>
</evidence>
<dbReference type="EMBL" id="QMIE01000021">
    <property type="protein sequence ID" value="TVM14711.1"/>
    <property type="molecule type" value="Genomic_DNA"/>
</dbReference>
<reference evidence="1 2" key="1">
    <citation type="submission" date="2018-06" db="EMBL/GenBank/DDBJ databases">
        <title>Complete genome of Desulfovibrio indonesiensis P37SLT.</title>
        <authorList>
            <person name="Crispim J.S."/>
            <person name="Vidigal P.M.P."/>
            <person name="Silva L.C.F."/>
            <person name="Laguardia C.N."/>
            <person name="Araujo L.C."/>
            <person name="Dias R.S."/>
            <person name="Sousa M.P."/>
            <person name="Paula S.O."/>
            <person name="Silva C."/>
        </authorList>
    </citation>
    <scope>NUCLEOTIDE SEQUENCE [LARGE SCALE GENOMIC DNA]</scope>
    <source>
        <strain evidence="1 2">P37SLT</strain>
    </source>
</reference>
<sequence>MAGSSPEALKRYREYSNDKYGGYIDEWVDAIRLCIYRCGHCGHHWYPDVPSAEELGSMYANARNLRTSEKRREPPAHMVERLRFLKRMAPGARFLDYGSGAGLWSLAAVQAGFEVTSFEPHATRVKVADAALEMVTERGDLAGRTFHLIMLEQVLEHVPDPYTVLRDIAALCDSRTVLVLRVPNLERECRKGSCWKVWPYDGVRAHVMAPFEHLHGFTRRSLVALSQRAGYSLLPAHELAFKHIVHVLRCLAGRFAPWLAPTEVYLRLGGNDVRTARNSEQG</sequence>
<dbReference type="AlphaFoldDB" id="A0A7M3MAJ3"/>
<dbReference type="PANTHER" id="PTHR43861:SF6">
    <property type="entry name" value="METHYLTRANSFERASE TYPE 11"/>
    <property type="match status" value="1"/>
</dbReference>
<comment type="caution">
    <text evidence="1">The sequence shown here is derived from an EMBL/GenBank/DDBJ whole genome shotgun (WGS) entry which is preliminary data.</text>
</comment>
<evidence type="ECO:0000313" key="2">
    <source>
        <dbReference type="Proteomes" id="UP000448292"/>
    </source>
</evidence>
<keyword evidence="2" id="KW-1185">Reference proteome</keyword>
<dbReference type="InterPro" id="IPR029063">
    <property type="entry name" value="SAM-dependent_MTases_sf"/>
</dbReference>
<dbReference type="Proteomes" id="UP000448292">
    <property type="component" value="Unassembled WGS sequence"/>
</dbReference>
<dbReference type="Gene3D" id="3.40.50.150">
    <property type="entry name" value="Vaccinia Virus protein VP39"/>
    <property type="match status" value="1"/>
</dbReference>
<accession>A0A7M3MAJ3</accession>
<protein>
    <recommendedName>
        <fullName evidence="3">Class I SAM-dependent methyltransferase</fullName>
    </recommendedName>
</protein>
<evidence type="ECO:0000313" key="1">
    <source>
        <dbReference type="EMBL" id="TVM14711.1"/>
    </source>
</evidence>
<dbReference type="PANTHER" id="PTHR43861">
    <property type="entry name" value="TRANS-ACONITATE 2-METHYLTRANSFERASE-RELATED"/>
    <property type="match status" value="1"/>
</dbReference>
<dbReference type="SUPFAM" id="SSF53335">
    <property type="entry name" value="S-adenosyl-L-methionine-dependent methyltransferases"/>
    <property type="match status" value="1"/>
</dbReference>
<dbReference type="RefSeq" id="WP_144304432.1">
    <property type="nucleotide sequence ID" value="NZ_QMIE01000021.1"/>
</dbReference>
<proteinExistence type="predicted"/>
<organism evidence="1 2">
    <name type="scientific">Oceanidesulfovibrio indonesiensis</name>
    <dbReference type="NCBI Taxonomy" id="54767"/>
    <lineage>
        <taxon>Bacteria</taxon>
        <taxon>Pseudomonadati</taxon>
        <taxon>Thermodesulfobacteriota</taxon>
        <taxon>Desulfovibrionia</taxon>
        <taxon>Desulfovibrionales</taxon>
        <taxon>Desulfovibrionaceae</taxon>
        <taxon>Oceanidesulfovibrio</taxon>
    </lineage>
</organism>
<name>A0A7M3MAJ3_9BACT</name>
<dbReference type="OrthoDB" id="5319472at2"/>